<sequence length="183" mass="20727">MKTRVGVILLILCLWGGSLLYAMSNDVKIVVNNTEQSSKAVLIDGKVYVPLSQLTNEQQVMLNWDEEQSKLNIYKPNVHLTTLSAKGAFGNVPKGTHSISVLAQVDNLKTDISDLKITITTPQNKEKLIQSLDARGSKTNFWFLTDTTEYNFDKTGNYYVRLYMKPTFSKEWFLVSEKQIIAE</sequence>
<accession>A0ABV6J9K9</accession>
<proteinExistence type="predicted"/>
<gene>
    <name evidence="1" type="ORF">ACFFJ8_09225</name>
</gene>
<organism evidence="1 2">
    <name type="scientific">Paenibacillus mendelii</name>
    <dbReference type="NCBI Taxonomy" id="206163"/>
    <lineage>
        <taxon>Bacteria</taxon>
        <taxon>Bacillati</taxon>
        <taxon>Bacillota</taxon>
        <taxon>Bacilli</taxon>
        <taxon>Bacillales</taxon>
        <taxon>Paenibacillaceae</taxon>
        <taxon>Paenibacillus</taxon>
    </lineage>
</organism>
<evidence type="ECO:0000313" key="2">
    <source>
        <dbReference type="Proteomes" id="UP001589818"/>
    </source>
</evidence>
<keyword evidence="2" id="KW-1185">Reference proteome</keyword>
<reference evidence="1 2" key="1">
    <citation type="submission" date="2024-09" db="EMBL/GenBank/DDBJ databases">
        <authorList>
            <person name="Sun Q."/>
            <person name="Mori K."/>
        </authorList>
    </citation>
    <scope>NUCLEOTIDE SEQUENCE [LARGE SCALE GENOMIC DNA]</scope>
    <source>
        <strain evidence="1 2">CCM 4839</strain>
    </source>
</reference>
<dbReference type="Proteomes" id="UP001589818">
    <property type="component" value="Unassembled WGS sequence"/>
</dbReference>
<protein>
    <submittedName>
        <fullName evidence="1">Copper amine oxidase</fullName>
    </submittedName>
</protein>
<dbReference type="EMBL" id="JBHLVF010000011">
    <property type="protein sequence ID" value="MFC0391555.1"/>
    <property type="molecule type" value="Genomic_DNA"/>
</dbReference>
<comment type="caution">
    <text evidence="1">The sequence shown here is derived from an EMBL/GenBank/DDBJ whole genome shotgun (WGS) entry which is preliminary data.</text>
</comment>
<name>A0ABV6J9K9_9BACL</name>
<dbReference type="RefSeq" id="WP_204819796.1">
    <property type="nucleotide sequence ID" value="NZ_JANHOF010000006.1"/>
</dbReference>
<evidence type="ECO:0000313" key="1">
    <source>
        <dbReference type="EMBL" id="MFC0391555.1"/>
    </source>
</evidence>